<keyword evidence="5" id="KW-0472">Membrane</keyword>
<dbReference type="Proteomes" id="UP001162131">
    <property type="component" value="Unassembled WGS sequence"/>
</dbReference>
<dbReference type="PANTHER" id="PTHR17920">
    <property type="entry name" value="TRANSMEMBRANE AND COILED-COIL DOMAIN-CONTAINING PROTEIN 4 TMCO4"/>
    <property type="match status" value="1"/>
</dbReference>
<dbReference type="PANTHER" id="PTHR17920:SF3">
    <property type="entry name" value="TRANSMEMBRANE AND COILED-COIL DOMAIN-CONTAINING PROTEIN 4"/>
    <property type="match status" value="1"/>
</dbReference>
<dbReference type="Pfam" id="PF05277">
    <property type="entry name" value="DUF726"/>
    <property type="match status" value="1"/>
</dbReference>
<comment type="subcellular location">
    <subcellularLocation>
        <location evidence="1">Membrane</location>
        <topology evidence="1">Multi-pass membrane protein</topology>
    </subcellularLocation>
</comment>
<keyword evidence="7" id="KW-1185">Reference proteome</keyword>
<evidence type="ECO:0000256" key="4">
    <source>
        <dbReference type="ARBA" id="ARBA00022989"/>
    </source>
</evidence>
<dbReference type="InterPro" id="IPR029058">
    <property type="entry name" value="AB_hydrolase_fold"/>
</dbReference>
<sequence>MKTTHKRFVKKLNEWSAHQILPLPHLELERNLLDFSIEYKEYLKNWEKIVKAFMEALTISNCMKITEKLNEECDRIIFAAEHLIFQADSENIYNMLNELERQYAKGIENMILYLDSMIPIEFEARSHINLKKIVENVEIGIVKALDNLQNDFYKDLQNAMIEISNNAENHIENLLNSHYHAFPEEMVDLINTELNSYNEHIRNFIKNTYGSVPNCLFKGHHNKVKANSLLKYEEIWENQMNRLIYEFKIYINEVLSLFQKNELKLFDRKICNDISREALAGIIIQTSLDSNFCIDQLNNILNYLNLDESAIDELFNLDQQKKIQEYSHHFRLSTNDKGRFLTIISLILVFSNTHDDIFIENSQLTKFHPGNREWLSQIIFHAFSGYRSSDKEYSKSCSYLQLMLIGEQRVARELLRMNKQILDSHFIDLYPEISSLDFSDKKIEKLSKITEMVKIASNFLSEESSVKQWISHAVNAVENFAFKDQNLQINSLALECIKYEPSLHITIVISGWLSEEDNSAESWHHIINRSFQGQVYVLKWDSSSPTKFLIEILKIISGVLITDQLISTLFLLSAAYKLYKLDPFKASQKRAEVAGKALAHIIKSNLFKRANITLIGFSLGVGIIHSCLKELSNENLQYIHNAILMGGAASASSEEWIKCKTAVSGRLINLYSKNDLVLSILYRISRLEKAVGYEKIEVNGIENYDISSFVDSHTRYREVMGSLFEFISYYN</sequence>
<dbReference type="GO" id="GO:0016020">
    <property type="term" value="C:membrane"/>
    <property type="evidence" value="ECO:0007669"/>
    <property type="project" value="UniProtKB-SubCell"/>
</dbReference>
<keyword evidence="3" id="KW-0812">Transmembrane</keyword>
<protein>
    <recommendedName>
        <fullName evidence="8">DUF726 domain-containing protein</fullName>
    </recommendedName>
</protein>
<dbReference type="EMBL" id="CAJZBQ010000053">
    <property type="protein sequence ID" value="CAG9331332.1"/>
    <property type="molecule type" value="Genomic_DNA"/>
</dbReference>
<evidence type="ECO:0000256" key="1">
    <source>
        <dbReference type="ARBA" id="ARBA00004141"/>
    </source>
</evidence>
<organism evidence="6 7">
    <name type="scientific">Blepharisma stoltei</name>
    <dbReference type="NCBI Taxonomy" id="1481888"/>
    <lineage>
        <taxon>Eukaryota</taxon>
        <taxon>Sar</taxon>
        <taxon>Alveolata</taxon>
        <taxon>Ciliophora</taxon>
        <taxon>Postciliodesmatophora</taxon>
        <taxon>Heterotrichea</taxon>
        <taxon>Heterotrichida</taxon>
        <taxon>Blepharismidae</taxon>
        <taxon>Blepharisma</taxon>
    </lineage>
</organism>
<reference evidence="6" key="1">
    <citation type="submission" date="2021-09" db="EMBL/GenBank/DDBJ databases">
        <authorList>
            <consortium name="AG Swart"/>
            <person name="Singh M."/>
            <person name="Singh A."/>
            <person name="Seah K."/>
            <person name="Emmerich C."/>
        </authorList>
    </citation>
    <scope>NUCLEOTIDE SEQUENCE</scope>
    <source>
        <strain evidence="6">ATCC30299</strain>
    </source>
</reference>
<evidence type="ECO:0000256" key="3">
    <source>
        <dbReference type="ARBA" id="ARBA00022692"/>
    </source>
</evidence>
<dbReference type="Gene3D" id="3.40.50.1820">
    <property type="entry name" value="alpha/beta hydrolase"/>
    <property type="match status" value="1"/>
</dbReference>
<comment type="caution">
    <text evidence="6">The sequence shown here is derived from an EMBL/GenBank/DDBJ whole genome shotgun (WGS) entry which is preliminary data.</text>
</comment>
<evidence type="ECO:0000313" key="7">
    <source>
        <dbReference type="Proteomes" id="UP001162131"/>
    </source>
</evidence>
<evidence type="ECO:0000313" key="6">
    <source>
        <dbReference type="EMBL" id="CAG9331332.1"/>
    </source>
</evidence>
<proteinExistence type="inferred from homology"/>
<accession>A0AAU9K373</accession>
<gene>
    <name evidence="6" type="ORF">BSTOLATCC_MIC53405</name>
</gene>
<evidence type="ECO:0000256" key="2">
    <source>
        <dbReference type="ARBA" id="ARBA00009824"/>
    </source>
</evidence>
<name>A0AAU9K373_9CILI</name>
<keyword evidence="4" id="KW-1133">Transmembrane helix</keyword>
<evidence type="ECO:0000256" key="5">
    <source>
        <dbReference type="ARBA" id="ARBA00023136"/>
    </source>
</evidence>
<evidence type="ECO:0008006" key="8">
    <source>
        <dbReference type="Google" id="ProtNLM"/>
    </source>
</evidence>
<comment type="similarity">
    <text evidence="2">Belongs to the TMCO4 family.</text>
</comment>
<dbReference type="InterPro" id="IPR007941">
    <property type="entry name" value="DUF726"/>
</dbReference>
<dbReference type="AlphaFoldDB" id="A0AAU9K373"/>